<proteinExistence type="predicted"/>
<protein>
    <recommendedName>
        <fullName evidence="3">GH16 domain-containing protein</fullName>
    </recommendedName>
</protein>
<keyword evidence="2" id="KW-1185">Reference proteome</keyword>
<evidence type="ECO:0000313" key="1">
    <source>
        <dbReference type="EMBL" id="SIQ27543.1"/>
    </source>
</evidence>
<dbReference type="EMBL" id="FTMS01000006">
    <property type="protein sequence ID" value="SIQ27543.1"/>
    <property type="molecule type" value="Genomic_DNA"/>
</dbReference>
<dbReference type="Gene3D" id="2.60.120.200">
    <property type="match status" value="1"/>
</dbReference>
<dbReference type="SUPFAM" id="SSF49899">
    <property type="entry name" value="Concanavalin A-like lectins/glucanases"/>
    <property type="match status" value="1"/>
</dbReference>
<dbReference type="AlphaFoldDB" id="A0A1N6RFC0"/>
<evidence type="ECO:0000313" key="2">
    <source>
        <dbReference type="Proteomes" id="UP000186400"/>
    </source>
</evidence>
<reference evidence="1 2" key="1">
    <citation type="submission" date="2017-01" db="EMBL/GenBank/DDBJ databases">
        <authorList>
            <person name="Mah S.A."/>
            <person name="Swanson W.J."/>
            <person name="Moy G.W."/>
            <person name="Vacquier V.D."/>
        </authorList>
    </citation>
    <scope>NUCLEOTIDE SEQUENCE [LARGE SCALE GENOMIC DNA]</scope>
    <source>
        <strain evidence="1 2">ASpG1</strain>
    </source>
</reference>
<organism evidence="1 2">
    <name type="scientific">Alkalispirochaeta americana</name>
    <dbReference type="NCBI Taxonomy" id="159291"/>
    <lineage>
        <taxon>Bacteria</taxon>
        <taxon>Pseudomonadati</taxon>
        <taxon>Spirochaetota</taxon>
        <taxon>Spirochaetia</taxon>
        <taxon>Spirochaetales</taxon>
        <taxon>Spirochaetaceae</taxon>
        <taxon>Alkalispirochaeta</taxon>
    </lineage>
</organism>
<gene>
    <name evidence="1" type="ORF">SAMN05920897_10690</name>
</gene>
<name>A0A1N6RFC0_9SPIO</name>
<dbReference type="CDD" id="cd00413">
    <property type="entry name" value="Glyco_hydrolase_16"/>
    <property type="match status" value="1"/>
</dbReference>
<evidence type="ECO:0008006" key="3">
    <source>
        <dbReference type="Google" id="ProtNLM"/>
    </source>
</evidence>
<sequence>MYNEKMDPRALGQTVLTGVVIVVFGTVAIPAPVAQPRTITFAGYEWTVRASAKPTAPGGNTFSSAPEDIWVDQSGHLNMTLGNHATEVRSRRPLGYGVYEARFFGRIDHLDPQAVFGFFTFELPSNHQYHREIDIEFSRWGNIEMTNMQFSVQPSAQEENRHRFNLIQEGLATTHRFVWQPGRVDFLSWHGHSDYPPEEHLVAGRFTVHSSVVPDARRERVYFNFWRYQGKPLQSSERELLVVTDFVFQSLEDLEGSLLQR</sequence>
<accession>A0A1N6RFC0</accession>
<dbReference type="Proteomes" id="UP000186400">
    <property type="component" value="Unassembled WGS sequence"/>
</dbReference>
<dbReference type="STRING" id="159291.SAMN05920897_10690"/>
<dbReference type="InterPro" id="IPR013320">
    <property type="entry name" value="ConA-like_dom_sf"/>
</dbReference>